<dbReference type="SUPFAM" id="SSF161098">
    <property type="entry name" value="MetI-like"/>
    <property type="match status" value="1"/>
</dbReference>
<evidence type="ECO:0000259" key="8">
    <source>
        <dbReference type="PROSITE" id="PS50928"/>
    </source>
</evidence>
<dbReference type="InterPro" id="IPR000515">
    <property type="entry name" value="MetI-like"/>
</dbReference>
<dbReference type="PROSITE" id="PS50928">
    <property type="entry name" value="ABC_TM1"/>
    <property type="match status" value="1"/>
</dbReference>
<evidence type="ECO:0000256" key="2">
    <source>
        <dbReference type="ARBA" id="ARBA00022448"/>
    </source>
</evidence>
<dbReference type="EMBL" id="CP091430">
    <property type="protein sequence ID" value="UVI29395.1"/>
    <property type="molecule type" value="Genomic_DNA"/>
</dbReference>
<dbReference type="InterPro" id="IPR035906">
    <property type="entry name" value="MetI-like_sf"/>
</dbReference>
<keyword evidence="5 7" id="KW-1133">Transmembrane helix</keyword>
<comment type="similarity">
    <text evidence="7">Belongs to the binding-protein-dependent transport system permease family.</text>
</comment>
<sequence length="293" mass="32517">MMELRTHSERTFQWVNGVFFILLCFSMIAPILHLLAVSLSSTVYANSRLVVLWPKGFQVSVYETLFGMREMWKGMGVSVYITLMGTFLCLVFTSSLAYSLTRPQMPCRRIITRLILFTFIFSVPLIPSYLVVKSLGMINSLWSLIIPGALGAYNVFIMKTFFQGISSELIDAMKIDGSGEFGVYARLVLPLSAPVLATIALFHSVGTWNAYFGALIYIRDKSLFPLQLLLKNLISSSSADNGLDAIGIHSGVTTSPETLKAAAILFTTVPILIVYPFLQRYFVKGAMLGSLKE</sequence>
<dbReference type="PANTHER" id="PTHR43744">
    <property type="entry name" value="ABC TRANSPORTER PERMEASE PROTEIN MG189-RELATED-RELATED"/>
    <property type="match status" value="1"/>
</dbReference>
<evidence type="ECO:0000256" key="7">
    <source>
        <dbReference type="RuleBase" id="RU363032"/>
    </source>
</evidence>
<evidence type="ECO:0000256" key="3">
    <source>
        <dbReference type="ARBA" id="ARBA00022475"/>
    </source>
</evidence>
<proteinExistence type="inferred from homology"/>
<evidence type="ECO:0000313" key="9">
    <source>
        <dbReference type="EMBL" id="UVI29395.1"/>
    </source>
</evidence>
<dbReference type="Pfam" id="PF00528">
    <property type="entry name" value="BPD_transp_1"/>
    <property type="match status" value="1"/>
</dbReference>
<keyword evidence="10" id="KW-1185">Reference proteome</keyword>
<dbReference type="RefSeq" id="WP_258385484.1">
    <property type="nucleotide sequence ID" value="NZ_CP091430.1"/>
</dbReference>
<keyword evidence="4 7" id="KW-0812">Transmembrane</keyword>
<feature type="transmembrane region" description="Helical" evidence="7">
    <location>
        <begin position="77"/>
        <end position="98"/>
    </location>
</feature>
<protein>
    <submittedName>
        <fullName evidence="9">Carbohydrate ABC transporter permease</fullName>
    </submittedName>
</protein>
<gene>
    <name evidence="9" type="ORF">L1F29_28900</name>
</gene>
<organism evidence="9 10">
    <name type="scientific">Paenibacillus spongiae</name>
    <dbReference type="NCBI Taxonomy" id="2909671"/>
    <lineage>
        <taxon>Bacteria</taxon>
        <taxon>Bacillati</taxon>
        <taxon>Bacillota</taxon>
        <taxon>Bacilli</taxon>
        <taxon>Bacillales</taxon>
        <taxon>Paenibacillaceae</taxon>
        <taxon>Paenibacillus</taxon>
    </lineage>
</organism>
<comment type="subcellular location">
    <subcellularLocation>
        <location evidence="1 7">Cell membrane</location>
        <topology evidence="1 7">Multi-pass membrane protein</topology>
    </subcellularLocation>
</comment>
<keyword evidence="2 7" id="KW-0813">Transport</keyword>
<dbReference type="Proteomes" id="UP001057877">
    <property type="component" value="Chromosome"/>
</dbReference>
<feature type="transmembrane region" description="Helical" evidence="7">
    <location>
        <begin position="12"/>
        <end position="36"/>
    </location>
</feature>
<feature type="transmembrane region" description="Helical" evidence="7">
    <location>
        <begin position="110"/>
        <end position="130"/>
    </location>
</feature>
<evidence type="ECO:0000256" key="4">
    <source>
        <dbReference type="ARBA" id="ARBA00022692"/>
    </source>
</evidence>
<evidence type="ECO:0000256" key="1">
    <source>
        <dbReference type="ARBA" id="ARBA00004651"/>
    </source>
</evidence>
<name>A0ABY5S9B7_9BACL</name>
<feature type="transmembrane region" description="Helical" evidence="7">
    <location>
        <begin position="142"/>
        <end position="162"/>
    </location>
</feature>
<evidence type="ECO:0000256" key="6">
    <source>
        <dbReference type="ARBA" id="ARBA00023136"/>
    </source>
</evidence>
<dbReference type="PANTHER" id="PTHR43744:SF9">
    <property type="entry name" value="POLYGALACTURONAN_RHAMNOGALACTURONAN TRANSPORT SYSTEM PERMEASE PROTEIN YTCP"/>
    <property type="match status" value="1"/>
</dbReference>
<evidence type="ECO:0000256" key="5">
    <source>
        <dbReference type="ARBA" id="ARBA00022989"/>
    </source>
</evidence>
<dbReference type="CDD" id="cd06261">
    <property type="entry name" value="TM_PBP2"/>
    <property type="match status" value="1"/>
</dbReference>
<feature type="transmembrane region" description="Helical" evidence="7">
    <location>
        <begin position="183"/>
        <end position="202"/>
    </location>
</feature>
<evidence type="ECO:0000313" key="10">
    <source>
        <dbReference type="Proteomes" id="UP001057877"/>
    </source>
</evidence>
<reference evidence="9" key="1">
    <citation type="submission" date="2022-01" db="EMBL/GenBank/DDBJ databases">
        <title>Paenibacillus spongiae sp. nov., isolated from marine sponge.</title>
        <authorList>
            <person name="Li Z."/>
            <person name="Zhang M."/>
        </authorList>
    </citation>
    <scope>NUCLEOTIDE SEQUENCE</scope>
    <source>
        <strain evidence="9">PHS-Z3</strain>
    </source>
</reference>
<keyword evidence="3" id="KW-1003">Cell membrane</keyword>
<feature type="domain" description="ABC transmembrane type-1" evidence="8">
    <location>
        <begin position="75"/>
        <end position="277"/>
    </location>
</feature>
<accession>A0ABY5S9B7</accession>
<feature type="transmembrane region" description="Helical" evidence="7">
    <location>
        <begin position="259"/>
        <end position="278"/>
    </location>
</feature>
<dbReference type="Gene3D" id="1.10.3720.10">
    <property type="entry name" value="MetI-like"/>
    <property type="match status" value="1"/>
</dbReference>
<keyword evidence="6 7" id="KW-0472">Membrane</keyword>